<dbReference type="Proteomes" id="UP000218677">
    <property type="component" value="Unassembled WGS sequence"/>
</dbReference>
<organism evidence="19 20">
    <name type="scientific">Vreelandella nigrificans</name>
    <dbReference type="NCBI Taxonomy" id="2042704"/>
    <lineage>
        <taxon>Bacteria</taxon>
        <taxon>Pseudomonadati</taxon>
        <taxon>Pseudomonadota</taxon>
        <taxon>Gammaproteobacteria</taxon>
        <taxon>Oceanospirillales</taxon>
        <taxon>Halomonadaceae</taxon>
        <taxon>Vreelandella</taxon>
    </lineage>
</organism>
<evidence type="ECO:0000313" key="19">
    <source>
        <dbReference type="EMBL" id="PCF96064.1"/>
    </source>
</evidence>
<evidence type="ECO:0000259" key="18">
    <source>
        <dbReference type="Pfam" id="PF07992"/>
    </source>
</evidence>
<feature type="binding site" evidence="14">
    <location>
        <begin position="180"/>
        <end position="187"/>
    </location>
    <ligand>
        <name>NAD(+)</name>
        <dbReference type="ChEBI" id="CHEBI:57540"/>
    </ligand>
</feature>
<dbReference type="RefSeq" id="WP_096651051.1">
    <property type="nucleotide sequence ID" value="NZ_NWUX01000005.1"/>
</dbReference>
<feature type="domain" description="FAD/NAD(P)-binding" evidence="18">
    <location>
        <begin position="5"/>
        <end position="325"/>
    </location>
</feature>
<feature type="active site" description="Proton acceptor" evidence="13">
    <location>
        <position position="444"/>
    </location>
</feature>
<comment type="catalytic activity">
    <reaction evidence="12 16">
        <text>N(6)-[(R)-dihydrolipoyl]-L-lysyl-[protein] + NAD(+) = N(6)-[(R)-lipoyl]-L-lysyl-[protein] + NADH + H(+)</text>
        <dbReference type="Rhea" id="RHEA:15045"/>
        <dbReference type="Rhea" id="RHEA-COMP:10474"/>
        <dbReference type="Rhea" id="RHEA-COMP:10475"/>
        <dbReference type="ChEBI" id="CHEBI:15378"/>
        <dbReference type="ChEBI" id="CHEBI:57540"/>
        <dbReference type="ChEBI" id="CHEBI:57945"/>
        <dbReference type="ChEBI" id="CHEBI:83099"/>
        <dbReference type="ChEBI" id="CHEBI:83100"/>
        <dbReference type="EC" id="1.8.1.4"/>
    </reaction>
</comment>
<evidence type="ECO:0000256" key="12">
    <source>
        <dbReference type="ARBA" id="ARBA00049187"/>
    </source>
</evidence>
<dbReference type="Pfam" id="PF07992">
    <property type="entry name" value="Pyr_redox_2"/>
    <property type="match status" value="1"/>
</dbReference>
<dbReference type="FunFam" id="3.30.390.30:FF:000001">
    <property type="entry name" value="Dihydrolipoyl dehydrogenase"/>
    <property type="match status" value="1"/>
</dbReference>
<dbReference type="SUPFAM" id="SSF55424">
    <property type="entry name" value="FAD/NAD-linked reductases, dimerisation (C-terminal) domain"/>
    <property type="match status" value="1"/>
</dbReference>
<evidence type="ECO:0000256" key="6">
    <source>
        <dbReference type="ARBA" id="ARBA00022630"/>
    </source>
</evidence>
<evidence type="ECO:0000256" key="3">
    <source>
        <dbReference type="ARBA" id="ARBA00012608"/>
    </source>
</evidence>
<keyword evidence="9 14" id="KW-0520">NAD</keyword>
<evidence type="ECO:0000256" key="7">
    <source>
        <dbReference type="ARBA" id="ARBA00022827"/>
    </source>
</evidence>
<keyword evidence="11 16" id="KW-0676">Redox-active center</keyword>
<proteinExistence type="inferred from homology"/>
<feature type="binding site" evidence="14">
    <location>
        <position position="51"/>
    </location>
    <ligand>
        <name>FAD</name>
        <dbReference type="ChEBI" id="CHEBI:57692"/>
    </ligand>
</feature>
<name>A0A2A4HPT0_9GAMM</name>
<keyword evidence="8 16" id="KW-0560">Oxidoreductase</keyword>
<keyword evidence="7 14" id="KW-0274">FAD</keyword>
<comment type="caution">
    <text evidence="19">The sequence shown here is derived from an EMBL/GenBank/DDBJ whole genome shotgun (WGS) entry which is preliminary data.</text>
</comment>
<evidence type="ECO:0000256" key="8">
    <source>
        <dbReference type="ARBA" id="ARBA00023002"/>
    </source>
</evidence>
<dbReference type="InterPro" id="IPR050151">
    <property type="entry name" value="Class-I_Pyr_Nuc-Dis_Oxidored"/>
</dbReference>
<keyword evidence="5" id="KW-0963">Cytoplasm</keyword>
<comment type="subcellular location">
    <subcellularLocation>
        <location evidence="1">Cytoplasm</location>
    </subcellularLocation>
</comment>
<keyword evidence="14" id="KW-0547">Nucleotide-binding</keyword>
<dbReference type="InterPro" id="IPR001100">
    <property type="entry name" value="Pyr_nuc-diS_OxRdtase"/>
</dbReference>
<dbReference type="InterPro" id="IPR004099">
    <property type="entry name" value="Pyr_nucl-diS_OxRdtase_dimer"/>
</dbReference>
<dbReference type="PANTHER" id="PTHR22912">
    <property type="entry name" value="DISULFIDE OXIDOREDUCTASE"/>
    <property type="match status" value="1"/>
</dbReference>
<dbReference type="InterPro" id="IPR006258">
    <property type="entry name" value="Lipoamide_DH"/>
</dbReference>
<evidence type="ECO:0000313" key="20">
    <source>
        <dbReference type="Proteomes" id="UP000218677"/>
    </source>
</evidence>
<evidence type="ECO:0000259" key="17">
    <source>
        <dbReference type="Pfam" id="PF02852"/>
    </source>
</evidence>
<evidence type="ECO:0000256" key="1">
    <source>
        <dbReference type="ARBA" id="ARBA00004496"/>
    </source>
</evidence>
<dbReference type="Gene3D" id="3.50.50.60">
    <property type="entry name" value="FAD/NAD(P)-binding domain"/>
    <property type="match status" value="2"/>
</dbReference>
<evidence type="ECO:0000256" key="11">
    <source>
        <dbReference type="ARBA" id="ARBA00023284"/>
    </source>
</evidence>
<evidence type="ECO:0000256" key="9">
    <source>
        <dbReference type="ARBA" id="ARBA00023027"/>
    </source>
</evidence>
<evidence type="ECO:0000256" key="10">
    <source>
        <dbReference type="ARBA" id="ARBA00023157"/>
    </source>
</evidence>
<dbReference type="InterPro" id="IPR016156">
    <property type="entry name" value="FAD/NAD-linked_Rdtase_dimer_sf"/>
</dbReference>
<feature type="disulfide bond" description="Redox-active" evidence="15">
    <location>
        <begin position="42"/>
        <end position="47"/>
    </location>
</feature>
<comment type="similarity">
    <text evidence="2 16">Belongs to the class-I pyridine nucleotide-disulfide oxidoreductase family.</text>
</comment>
<feature type="domain" description="Pyridine nucleotide-disulphide oxidoreductase dimerisation" evidence="17">
    <location>
        <begin position="346"/>
        <end position="454"/>
    </location>
</feature>
<dbReference type="NCBIfam" id="TIGR01350">
    <property type="entry name" value="lipoamide_DH"/>
    <property type="match status" value="1"/>
</dbReference>
<dbReference type="GO" id="GO:0005737">
    <property type="term" value="C:cytoplasm"/>
    <property type="evidence" value="ECO:0007669"/>
    <property type="project" value="UniProtKB-SubCell"/>
</dbReference>
<dbReference type="InterPro" id="IPR012999">
    <property type="entry name" value="Pyr_OxRdtase_I_AS"/>
</dbReference>
<dbReference type="GO" id="GO:0050660">
    <property type="term" value="F:flavin adenine dinucleotide binding"/>
    <property type="evidence" value="ECO:0007669"/>
    <property type="project" value="InterPro"/>
</dbReference>
<comment type="miscellaneous">
    <text evidence="16">The active site is a redox-active disulfide bond.</text>
</comment>
<evidence type="ECO:0000256" key="4">
    <source>
        <dbReference type="ARBA" id="ARBA00016961"/>
    </source>
</evidence>
<dbReference type="SUPFAM" id="SSF51905">
    <property type="entry name" value="FAD/NAD(P)-binding domain"/>
    <property type="match status" value="1"/>
</dbReference>
<dbReference type="InterPro" id="IPR023753">
    <property type="entry name" value="FAD/NAD-binding_dom"/>
</dbReference>
<evidence type="ECO:0000256" key="15">
    <source>
        <dbReference type="PIRSR" id="PIRSR000350-4"/>
    </source>
</evidence>
<reference evidence="20" key="1">
    <citation type="submission" date="2017-09" db="EMBL/GenBank/DDBJ databases">
        <authorList>
            <person name="Cho G.-S."/>
            <person name="Oguntoyinbo F.A."/>
            <person name="Cnockaert M."/>
            <person name="Kabisch J."/>
            <person name="Neve H."/>
            <person name="Bockelmann W."/>
            <person name="Wenning M."/>
            <person name="Franz C.M."/>
            <person name="Vandamme P."/>
        </authorList>
    </citation>
    <scope>NUCLEOTIDE SEQUENCE [LARGE SCALE GENOMIC DNA]</scope>
    <source>
        <strain evidence="20">MBT G8648</strain>
    </source>
</reference>
<evidence type="ECO:0000256" key="5">
    <source>
        <dbReference type="ARBA" id="ARBA00022490"/>
    </source>
</evidence>
<dbReference type="Pfam" id="PF02852">
    <property type="entry name" value="Pyr_redox_dim"/>
    <property type="match status" value="1"/>
</dbReference>
<dbReference type="Gene3D" id="3.30.390.30">
    <property type="match status" value="1"/>
</dbReference>
<feature type="binding site" evidence="14">
    <location>
        <position position="310"/>
    </location>
    <ligand>
        <name>FAD</name>
        <dbReference type="ChEBI" id="CHEBI:57692"/>
    </ligand>
</feature>
<dbReference type="PIRSF" id="PIRSF000350">
    <property type="entry name" value="Mercury_reductase_MerA"/>
    <property type="match status" value="1"/>
</dbReference>
<dbReference type="PANTHER" id="PTHR22912:SF217">
    <property type="entry name" value="DIHYDROLIPOYL DEHYDROGENASE"/>
    <property type="match status" value="1"/>
</dbReference>
<accession>A0A2A4HPT0</accession>
<dbReference type="PROSITE" id="PS00076">
    <property type="entry name" value="PYRIDINE_REDOX_1"/>
    <property type="match status" value="1"/>
</dbReference>
<dbReference type="OrthoDB" id="9800167at2"/>
<keyword evidence="6 16" id="KW-0285">Flavoprotein</keyword>
<evidence type="ECO:0000256" key="2">
    <source>
        <dbReference type="ARBA" id="ARBA00007532"/>
    </source>
</evidence>
<dbReference type="EC" id="1.8.1.4" evidence="3 16"/>
<dbReference type="EMBL" id="NWUX01000005">
    <property type="protein sequence ID" value="PCF96064.1"/>
    <property type="molecule type" value="Genomic_DNA"/>
</dbReference>
<dbReference type="GO" id="GO:0004148">
    <property type="term" value="F:dihydrolipoyl dehydrogenase (NADH) activity"/>
    <property type="evidence" value="ECO:0007669"/>
    <property type="project" value="UniProtKB-EC"/>
</dbReference>
<dbReference type="GO" id="GO:0006103">
    <property type="term" value="P:2-oxoglutarate metabolic process"/>
    <property type="evidence" value="ECO:0007669"/>
    <property type="project" value="TreeGrafter"/>
</dbReference>
<gene>
    <name evidence="19" type="primary">lpdA</name>
    <name evidence="19" type="ORF">CPA45_08060</name>
</gene>
<evidence type="ECO:0000256" key="14">
    <source>
        <dbReference type="PIRSR" id="PIRSR000350-3"/>
    </source>
</evidence>
<sequence>MMENYQVLVIGAGPGGYVAAIRAAQLGLKTAIVERAELGGVCLNWGCLPTKTLLRSTEILRLAREGTPYGLVLDSAPRFDLTTAIKRSRDVAKQLNRGVHGLMKKNKVTVLTGHARLLGKGKVAVDNAGAEQAVQAQHIILATGARARAIPGFEPDSESIWTAREAMVPKALPKSITVIGAGAIGVEFASFYATAGSKVTILEASDRILPVEDSEISGLLAEHLRKQGIEIYTGAYVENKETTTCGIKVNFTKGGSPLSVESEKVILAVGITGNVEGLGLENTKIQVDRTHIIVNEYCETDEPDIYAIGDIAGPPWLAHKASHEGVMVAELIAGVEDVHALDPKSVPSCTYCHPQVASVGITEEQALEQGFEVDIGRFPFLGNGKALSLGEPEGLVKTVIDKKTGELLGAHMIGPEVTELISTYALARTLETTEVELMQTVFPHPTLSEALHESVLSAYGKALHI</sequence>
<keyword evidence="10" id="KW-1015">Disulfide bond</keyword>
<evidence type="ECO:0000256" key="16">
    <source>
        <dbReference type="RuleBase" id="RU003692"/>
    </source>
</evidence>
<evidence type="ECO:0000256" key="13">
    <source>
        <dbReference type="PIRSR" id="PIRSR000350-2"/>
    </source>
</evidence>
<feature type="binding site" evidence="14">
    <location>
        <position position="203"/>
    </location>
    <ligand>
        <name>NAD(+)</name>
        <dbReference type="ChEBI" id="CHEBI:57540"/>
    </ligand>
</feature>
<dbReference type="PRINTS" id="PR00411">
    <property type="entry name" value="PNDRDTASEI"/>
</dbReference>
<feature type="binding site" evidence="14">
    <location>
        <position position="270"/>
    </location>
    <ligand>
        <name>NAD(+)</name>
        <dbReference type="ChEBI" id="CHEBI:57540"/>
    </ligand>
</feature>
<dbReference type="AlphaFoldDB" id="A0A2A4HPT0"/>
<dbReference type="PRINTS" id="PR00368">
    <property type="entry name" value="FADPNR"/>
</dbReference>
<dbReference type="InterPro" id="IPR036188">
    <property type="entry name" value="FAD/NAD-bd_sf"/>
</dbReference>
<keyword evidence="20" id="KW-1185">Reference proteome</keyword>
<comment type="cofactor">
    <cofactor evidence="14 16">
        <name>FAD</name>
        <dbReference type="ChEBI" id="CHEBI:57692"/>
    </cofactor>
    <text evidence="14 16">Binds 1 FAD per subunit.</text>
</comment>
<protein>
    <recommendedName>
        <fullName evidence="4 16">Dihydrolipoyl dehydrogenase</fullName>
        <ecNumber evidence="3 16">1.8.1.4</ecNumber>
    </recommendedName>
</protein>